<dbReference type="CDD" id="cd17299">
    <property type="entry name" value="acetolactate_decarboxylase"/>
    <property type="match status" value="1"/>
</dbReference>
<keyword evidence="8 9" id="KW-0456">Lyase</keyword>
<name>A0A089N5K0_9BACL</name>
<evidence type="ECO:0000313" key="10">
    <source>
        <dbReference type="EMBL" id="AIQ64024.1"/>
    </source>
</evidence>
<dbReference type="Pfam" id="PF03306">
    <property type="entry name" value="AAL_decarboxy"/>
    <property type="match status" value="1"/>
</dbReference>
<keyword evidence="11" id="KW-1185">Reference proteome</keyword>
<proteinExistence type="inferred from homology"/>
<evidence type="ECO:0000256" key="1">
    <source>
        <dbReference type="ARBA" id="ARBA00001784"/>
    </source>
</evidence>
<evidence type="ECO:0000256" key="5">
    <source>
        <dbReference type="ARBA" id="ARBA00020164"/>
    </source>
</evidence>
<comment type="catalytic activity">
    <reaction evidence="1 9">
        <text>(2S)-2-acetolactate + H(+) = (R)-acetoin + CO2</text>
        <dbReference type="Rhea" id="RHEA:21580"/>
        <dbReference type="ChEBI" id="CHEBI:15378"/>
        <dbReference type="ChEBI" id="CHEBI:15686"/>
        <dbReference type="ChEBI" id="CHEBI:16526"/>
        <dbReference type="ChEBI" id="CHEBI:58476"/>
        <dbReference type="EC" id="4.1.1.5"/>
    </reaction>
</comment>
<keyword evidence="7 9" id="KW-0005">Acetoin biosynthesis</keyword>
<dbReference type="EC" id="4.1.1.5" evidence="4 9"/>
<dbReference type="PIRSF" id="PIRSF001332">
    <property type="entry name" value="Acetolac_decarb"/>
    <property type="match status" value="1"/>
</dbReference>
<reference evidence="10 11" key="1">
    <citation type="submission" date="2014-08" db="EMBL/GenBank/DDBJ databases">
        <title>Comparative genomics of the Paenibacillus odorifer group.</title>
        <authorList>
            <person name="den Bakker H.C."/>
            <person name="Tsai Y.-C."/>
            <person name="Martin N."/>
            <person name="Korlach J."/>
            <person name="Wiedmann M."/>
        </authorList>
    </citation>
    <scope>NUCLEOTIDE SEQUENCE [LARGE SCALE GENOMIC DNA]</scope>
    <source>
        <strain evidence="10 11">DSM 14472</strain>
    </source>
</reference>
<dbReference type="KEGG" id="pste:PSTEL_13920"/>
<dbReference type="RefSeq" id="WP_038695985.1">
    <property type="nucleotide sequence ID" value="NZ_CP009286.1"/>
</dbReference>
<dbReference type="PANTHER" id="PTHR35524">
    <property type="entry name" value="ALPHA-ACETOLACTATE DECARBOXYLASE"/>
    <property type="match status" value="1"/>
</dbReference>
<sequence length="260" mass="28910">MKNGQNVEYRNTDVYTQVNTTAALVAGVMETEVTIRDLSEWGDFGLGCTKGMQESVLLLDNQTYVNKVVKDDQKIGLFLLAFFEETNPVRLQQTMDLNDLRAYIDSALPTPNIMYAVKCKGKFESIQTSIPLSFQKPYPRVVPEMTDQSINVEVDNISGTIIAFWLPSFLSGINGGAGGLHAHFISDDRKFMGHVIDCKMTEGVLWIDAKHQLNLQLPKADPAFYEVDLNGNEAMSRRVSEWIKEGIGGKEILPGATIKA</sequence>
<evidence type="ECO:0000256" key="3">
    <source>
        <dbReference type="ARBA" id="ARBA00007106"/>
    </source>
</evidence>
<dbReference type="InterPro" id="IPR005128">
    <property type="entry name" value="Acetolactate_a_deCO2ase"/>
</dbReference>
<comment type="similarity">
    <text evidence="3 9">Belongs to the alpha-acetolactate decarboxylase family.</text>
</comment>
<gene>
    <name evidence="10" type="ORF">PSTEL_13920</name>
</gene>
<dbReference type="Gene3D" id="3.30.1330.80">
    <property type="entry name" value="Hypothetical protein, similar to alpha- acetolactate decarboxylase, domain 2"/>
    <property type="match status" value="2"/>
</dbReference>
<dbReference type="HOGENOM" id="CLU_072561_0_0_9"/>
<comment type="pathway">
    <text evidence="2 9">Polyol metabolism; (R,R)-butane-2,3-diol biosynthesis; (R,R)-butane-2,3-diol from pyruvate: step 2/3.</text>
</comment>
<dbReference type="GO" id="GO:0045151">
    <property type="term" value="P:acetoin biosynthetic process"/>
    <property type="evidence" value="ECO:0007669"/>
    <property type="project" value="UniProtKB-UniRule"/>
</dbReference>
<dbReference type="OrthoDB" id="8612680at2"/>
<evidence type="ECO:0000256" key="7">
    <source>
        <dbReference type="ARBA" id="ARBA00023061"/>
    </source>
</evidence>
<evidence type="ECO:0000256" key="4">
    <source>
        <dbReference type="ARBA" id="ARBA00013204"/>
    </source>
</evidence>
<accession>A0A089N5K0</accession>
<dbReference type="SUPFAM" id="SSF117856">
    <property type="entry name" value="AF0104/ALDC/Ptd012-like"/>
    <property type="match status" value="1"/>
</dbReference>
<evidence type="ECO:0000256" key="2">
    <source>
        <dbReference type="ARBA" id="ARBA00005170"/>
    </source>
</evidence>
<dbReference type="EMBL" id="CP009286">
    <property type="protein sequence ID" value="AIQ64024.1"/>
    <property type="molecule type" value="Genomic_DNA"/>
</dbReference>
<keyword evidence="6 9" id="KW-0210">Decarboxylase</keyword>
<dbReference type="PANTHER" id="PTHR35524:SF1">
    <property type="entry name" value="ALPHA-ACETOLACTATE DECARBOXYLASE"/>
    <property type="match status" value="1"/>
</dbReference>
<dbReference type="STRING" id="169760.PSTEL_13920"/>
<organism evidence="10 11">
    <name type="scientific">Paenibacillus stellifer</name>
    <dbReference type="NCBI Taxonomy" id="169760"/>
    <lineage>
        <taxon>Bacteria</taxon>
        <taxon>Bacillati</taxon>
        <taxon>Bacillota</taxon>
        <taxon>Bacilli</taxon>
        <taxon>Bacillales</taxon>
        <taxon>Paenibacillaceae</taxon>
        <taxon>Paenibacillus</taxon>
    </lineage>
</organism>
<dbReference type="AlphaFoldDB" id="A0A089N5K0"/>
<evidence type="ECO:0000256" key="6">
    <source>
        <dbReference type="ARBA" id="ARBA00022793"/>
    </source>
</evidence>
<evidence type="ECO:0000256" key="8">
    <source>
        <dbReference type="ARBA" id="ARBA00023239"/>
    </source>
</evidence>
<evidence type="ECO:0000256" key="9">
    <source>
        <dbReference type="PIRNR" id="PIRNR001332"/>
    </source>
</evidence>
<dbReference type="Proteomes" id="UP000029507">
    <property type="component" value="Chromosome"/>
</dbReference>
<dbReference type="GO" id="GO:0047605">
    <property type="term" value="F:acetolactate decarboxylase activity"/>
    <property type="evidence" value="ECO:0007669"/>
    <property type="project" value="UniProtKB-UniRule"/>
</dbReference>
<evidence type="ECO:0000313" key="11">
    <source>
        <dbReference type="Proteomes" id="UP000029507"/>
    </source>
</evidence>
<dbReference type="UniPathway" id="UPA00626">
    <property type="reaction ID" value="UER00678"/>
</dbReference>
<protein>
    <recommendedName>
        <fullName evidence="5 9">Alpha-acetolactate decarboxylase</fullName>
        <ecNumber evidence="4 9">4.1.1.5</ecNumber>
    </recommendedName>
</protein>